<feature type="compositionally biased region" description="Polar residues" evidence="13">
    <location>
        <begin position="172"/>
        <end position="184"/>
    </location>
</feature>
<feature type="domain" description="C2H2-type" evidence="14">
    <location>
        <begin position="572"/>
        <end position="599"/>
    </location>
</feature>
<dbReference type="AlphaFoldDB" id="A0A2A4JMX7"/>
<dbReference type="PROSITE" id="PS50157">
    <property type="entry name" value="ZINC_FINGER_C2H2_2"/>
    <property type="match status" value="8"/>
</dbReference>
<feature type="domain" description="C2H2-type" evidence="14">
    <location>
        <begin position="434"/>
        <end position="462"/>
    </location>
</feature>
<sequence>MDDMKYCRVCLVTDVKMFRLETTSSNSIGVVYSHLVQIPLFNGNQYVCFECASLLQKFQQFKSKCLRANNVLSGIEIGSAQATKTSIKKVDRKINKLESTLTISCVEMCVCASYEDPANYVEVEKNKVEENEIKPVEISVKIEEDNKTEIDKIPDFNEDRNDSDDDYHLSSEETPTVNIVSSNPTKRKRKVNTQPKTKKRKVKNENDLDDDKPLSKTVTKKVASAKPTKKVASKPTKKVATSKPVKKVVTSKPTKKVASRKTTEKNETDKDETTKSSTKKDGVDIAFFDNYATVEFLTHEDARKEVLLRRESTNYKVSPFKCDLCYRGFEAKGAFENHMKRHKTEFGDHECEVCHLRFPTQVKLCKHRLSCHKRKFSCKLCSYVCYCIYQAKTHVSLHKGTKYPCKHCGELFSMPNSLLMHMRMKHLKESVRESVCEMCGSTFRTPHGLYLHNMKVHRQEKNEKLGPKCDDCGVHFTSELAWKRHLVISTKHKVSNGCKFCGETFSNMDDLKTHLKLHSRKQINRNLVKLPGACAICHKWVENRAEYKTHMTSEHPQCDEAKKFHQEDQTPFVCEVCGKMFKKQCFLTYHQRKHTGERPYKCPTCDKAFQLAGALTIHRAIHERTRAHKCHVCERVFTFRTTLNKHMKIHLGIRPHKCTLCDKGFIHLCDLKLHIKYVHDKVPWPKKKNKRNVDDTAYLDYN</sequence>
<keyword evidence="4" id="KW-0677">Repeat</keyword>
<feature type="compositionally biased region" description="Low complexity" evidence="13">
    <location>
        <begin position="238"/>
        <end position="252"/>
    </location>
</feature>
<dbReference type="PANTHER" id="PTHR24393">
    <property type="entry name" value="ZINC FINGER PROTEIN"/>
    <property type="match status" value="1"/>
</dbReference>
<keyword evidence="8" id="KW-0238">DNA-binding</keyword>
<accession>A0A2A4JMX7</accession>
<evidence type="ECO:0000256" key="7">
    <source>
        <dbReference type="ARBA" id="ARBA00023015"/>
    </source>
</evidence>
<feature type="domain" description="C2H2-type" evidence="14">
    <location>
        <begin position="628"/>
        <end position="655"/>
    </location>
</feature>
<feature type="binding site" evidence="12">
    <location>
        <position position="48"/>
    </location>
    <ligand>
        <name>Zn(2+)</name>
        <dbReference type="ChEBI" id="CHEBI:29105"/>
    </ligand>
</feature>
<reference evidence="16" key="1">
    <citation type="submission" date="2017-09" db="EMBL/GenBank/DDBJ databases">
        <title>Contemporary evolution of a Lepidopteran species, Heliothis virescens, in response to modern agricultural practices.</title>
        <authorList>
            <person name="Fritz M.L."/>
            <person name="Deyonke A.M."/>
            <person name="Papanicolaou A."/>
            <person name="Micinski S."/>
            <person name="Westbrook J."/>
            <person name="Gould F."/>
        </authorList>
    </citation>
    <scope>NUCLEOTIDE SEQUENCE [LARGE SCALE GENOMIC DNA]</scope>
    <source>
        <strain evidence="16">HvINT-</strain>
        <tissue evidence="16">Whole body</tissue>
    </source>
</reference>
<feature type="region of interest" description="Disordered" evidence="13">
    <location>
        <begin position="149"/>
        <end position="277"/>
    </location>
</feature>
<keyword evidence="7" id="KW-0805">Transcription regulation</keyword>
<evidence type="ECO:0000256" key="8">
    <source>
        <dbReference type="ARBA" id="ARBA00023125"/>
    </source>
</evidence>
<dbReference type="SUPFAM" id="SSF57667">
    <property type="entry name" value="beta-beta-alpha zinc fingers"/>
    <property type="match status" value="5"/>
</dbReference>
<dbReference type="SMART" id="SM00868">
    <property type="entry name" value="zf-AD"/>
    <property type="match status" value="1"/>
</dbReference>
<dbReference type="GO" id="GO:0005634">
    <property type="term" value="C:nucleus"/>
    <property type="evidence" value="ECO:0007669"/>
    <property type="project" value="UniProtKB-SubCell"/>
</dbReference>
<dbReference type="GO" id="GO:0008270">
    <property type="term" value="F:zinc ion binding"/>
    <property type="evidence" value="ECO:0007669"/>
    <property type="project" value="UniProtKB-UniRule"/>
</dbReference>
<feature type="domain" description="ZAD" evidence="15">
    <location>
        <begin position="5"/>
        <end position="75"/>
    </location>
</feature>
<feature type="domain" description="C2H2-type" evidence="14">
    <location>
        <begin position="656"/>
        <end position="679"/>
    </location>
</feature>
<comment type="subcellular location">
    <subcellularLocation>
        <location evidence="1">Nucleus</location>
    </subcellularLocation>
</comment>
<comment type="caution">
    <text evidence="16">The sequence shown here is derived from an EMBL/GenBank/DDBJ whole genome shotgun (WGS) entry which is preliminary data.</text>
</comment>
<feature type="binding site" evidence="12">
    <location>
        <position position="10"/>
    </location>
    <ligand>
        <name>Zn(2+)</name>
        <dbReference type="ChEBI" id="CHEBI:29105"/>
    </ligand>
</feature>
<evidence type="ECO:0000256" key="5">
    <source>
        <dbReference type="ARBA" id="ARBA00022771"/>
    </source>
</evidence>
<evidence type="ECO:0000259" key="15">
    <source>
        <dbReference type="PROSITE" id="PS51915"/>
    </source>
</evidence>
<dbReference type="GO" id="GO:0000978">
    <property type="term" value="F:RNA polymerase II cis-regulatory region sequence-specific DNA binding"/>
    <property type="evidence" value="ECO:0007669"/>
    <property type="project" value="TreeGrafter"/>
</dbReference>
<dbReference type="Gene3D" id="3.30.160.60">
    <property type="entry name" value="Classic Zinc Finger"/>
    <property type="match status" value="8"/>
</dbReference>
<feature type="compositionally biased region" description="Basic and acidic residues" evidence="13">
    <location>
        <begin position="149"/>
        <end position="171"/>
    </location>
</feature>
<keyword evidence="9" id="KW-0804">Transcription</keyword>
<evidence type="ECO:0000256" key="10">
    <source>
        <dbReference type="ARBA" id="ARBA00023242"/>
    </source>
</evidence>
<keyword evidence="6 12" id="KW-0862">Zinc</keyword>
<dbReference type="InterPro" id="IPR012934">
    <property type="entry name" value="Znf_AD"/>
</dbReference>
<evidence type="ECO:0000256" key="2">
    <source>
        <dbReference type="ARBA" id="ARBA00006991"/>
    </source>
</evidence>
<dbReference type="FunFam" id="3.30.160.60:FF:000557">
    <property type="entry name" value="zinc finger and SCAN domain-containing protein 29"/>
    <property type="match status" value="1"/>
</dbReference>
<dbReference type="InterPro" id="IPR013087">
    <property type="entry name" value="Znf_C2H2_type"/>
</dbReference>
<protein>
    <recommendedName>
        <fullName evidence="17">Protein krueppel</fullName>
    </recommendedName>
</protein>
<evidence type="ECO:0000256" key="3">
    <source>
        <dbReference type="ARBA" id="ARBA00022723"/>
    </source>
</evidence>
<feature type="compositionally biased region" description="Basic residues" evidence="13">
    <location>
        <begin position="185"/>
        <end position="202"/>
    </location>
</feature>
<evidence type="ECO:0000259" key="14">
    <source>
        <dbReference type="PROSITE" id="PS50157"/>
    </source>
</evidence>
<keyword evidence="5 11" id="KW-0863">Zinc-finger</keyword>
<dbReference type="STRING" id="7102.A0A2A4JMX7"/>
<dbReference type="Pfam" id="PF13912">
    <property type="entry name" value="zf-C2H2_6"/>
    <property type="match status" value="1"/>
</dbReference>
<organism evidence="16">
    <name type="scientific">Heliothis virescens</name>
    <name type="common">Tobacco budworm moth</name>
    <dbReference type="NCBI Taxonomy" id="7102"/>
    <lineage>
        <taxon>Eukaryota</taxon>
        <taxon>Metazoa</taxon>
        <taxon>Ecdysozoa</taxon>
        <taxon>Arthropoda</taxon>
        <taxon>Hexapoda</taxon>
        <taxon>Insecta</taxon>
        <taxon>Pterygota</taxon>
        <taxon>Neoptera</taxon>
        <taxon>Endopterygota</taxon>
        <taxon>Lepidoptera</taxon>
        <taxon>Glossata</taxon>
        <taxon>Ditrysia</taxon>
        <taxon>Noctuoidea</taxon>
        <taxon>Noctuidae</taxon>
        <taxon>Heliothinae</taxon>
        <taxon>Heliothis</taxon>
    </lineage>
</organism>
<feature type="compositionally biased region" description="Basic and acidic residues" evidence="13">
    <location>
        <begin position="261"/>
        <end position="277"/>
    </location>
</feature>
<dbReference type="FunFam" id="3.30.160.60:FF:000145">
    <property type="entry name" value="Zinc finger protein 574"/>
    <property type="match status" value="1"/>
</dbReference>
<name>A0A2A4JMX7_HELVI</name>
<gene>
    <name evidence="16" type="ORF">B5V51_14825</name>
</gene>
<dbReference type="Pfam" id="PF13894">
    <property type="entry name" value="zf-C2H2_4"/>
    <property type="match status" value="1"/>
</dbReference>
<feature type="binding site" evidence="12">
    <location>
        <position position="51"/>
    </location>
    <ligand>
        <name>Zn(2+)</name>
        <dbReference type="ChEBI" id="CHEBI:29105"/>
    </ligand>
</feature>
<evidence type="ECO:0008006" key="17">
    <source>
        <dbReference type="Google" id="ProtNLM"/>
    </source>
</evidence>
<dbReference type="PROSITE" id="PS51915">
    <property type="entry name" value="ZAD"/>
    <property type="match status" value="1"/>
</dbReference>
<feature type="binding site" evidence="12">
    <location>
        <position position="7"/>
    </location>
    <ligand>
        <name>Zn(2+)</name>
        <dbReference type="ChEBI" id="CHEBI:29105"/>
    </ligand>
</feature>
<keyword evidence="10" id="KW-0539">Nucleus</keyword>
<dbReference type="InterPro" id="IPR036236">
    <property type="entry name" value="Znf_C2H2_sf"/>
</dbReference>
<dbReference type="PANTHER" id="PTHR24393:SF15">
    <property type="entry name" value="IP01243P-RELATED"/>
    <property type="match status" value="1"/>
</dbReference>
<evidence type="ECO:0000256" key="13">
    <source>
        <dbReference type="SAM" id="MobiDB-lite"/>
    </source>
</evidence>
<evidence type="ECO:0000256" key="4">
    <source>
        <dbReference type="ARBA" id="ARBA00022737"/>
    </source>
</evidence>
<dbReference type="Pfam" id="PF00096">
    <property type="entry name" value="zf-C2H2"/>
    <property type="match status" value="4"/>
</dbReference>
<comment type="similarity">
    <text evidence="2">Belongs to the krueppel C2H2-type zinc-finger protein family.</text>
</comment>
<keyword evidence="3 12" id="KW-0479">Metal-binding</keyword>
<feature type="domain" description="C2H2-type" evidence="14">
    <location>
        <begin position="496"/>
        <end position="523"/>
    </location>
</feature>
<evidence type="ECO:0000256" key="11">
    <source>
        <dbReference type="PROSITE-ProRule" id="PRU00042"/>
    </source>
</evidence>
<feature type="domain" description="C2H2-type" evidence="14">
    <location>
        <begin position="320"/>
        <end position="347"/>
    </location>
</feature>
<feature type="domain" description="C2H2-type" evidence="14">
    <location>
        <begin position="403"/>
        <end position="431"/>
    </location>
</feature>
<evidence type="ECO:0000256" key="12">
    <source>
        <dbReference type="PROSITE-ProRule" id="PRU01263"/>
    </source>
</evidence>
<feature type="compositionally biased region" description="Basic residues" evidence="13">
    <location>
        <begin position="227"/>
        <end position="237"/>
    </location>
</feature>
<evidence type="ECO:0000256" key="6">
    <source>
        <dbReference type="ARBA" id="ARBA00022833"/>
    </source>
</evidence>
<dbReference type="GO" id="GO:0001228">
    <property type="term" value="F:DNA-binding transcription activator activity, RNA polymerase II-specific"/>
    <property type="evidence" value="ECO:0007669"/>
    <property type="project" value="TreeGrafter"/>
</dbReference>
<dbReference type="SMART" id="SM00355">
    <property type="entry name" value="ZnF_C2H2"/>
    <property type="match status" value="12"/>
</dbReference>
<proteinExistence type="inferred from homology"/>
<dbReference type="PROSITE" id="PS00028">
    <property type="entry name" value="ZINC_FINGER_C2H2_1"/>
    <property type="match status" value="9"/>
</dbReference>
<evidence type="ECO:0000313" key="16">
    <source>
        <dbReference type="EMBL" id="PCG73425.1"/>
    </source>
</evidence>
<evidence type="ECO:0000256" key="1">
    <source>
        <dbReference type="ARBA" id="ARBA00004123"/>
    </source>
</evidence>
<feature type="domain" description="C2H2-type" evidence="14">
    <location>
        <begin position="600"/>
        <end position="627"/>
    </location>
</feature>
<feature type="compositionally biased region" description="Basic and acidic residues" evidence="13">
    <location>
        <begin position="203"/>
        <end position="214"/>
    </location>
</feature>
<dbReference type="EMBL" id="NWSH01000946">
    <property type="protein sequence ID" value="PCG73425.1"/>
    <property type="molecule type" value="Genomic_DNA"/>
</dbReference>
<evidence type="ECO:0000256" key="9">
    <source>
        <dbReference type="ARBA" id="ARBA00023163"/>
    </source>
</evidence>